<reference evidence="2" key="1">
    <citation type="journal article" date="2019" name="Int. J. Syst. Evol. Microbiol.">
        <title>The Global Catalogue of Microorganisms (GCM) 10K type strain sequencing project: providing services to taxonomists for standard genome sequencing and annotation.</title>
        <authorList>
            <consortium name="The Broad Institute Genomics Platform"/>
            <consortium name="The Broad Institute Genome Sequencing Center for Infectious Disease"/>
            <person name="Wu L."/>
            <person name="Ma J."/>
        </authorList>
    </citation>
    <scope>NUCLEOTIDE SEQUENCE [LARGE SCALE GENOMIC DNA]</scope>
    <source>
        <strain evidence="2">JCM 31202</strain>
    </source>
</reference>
<name>A0ABW3EZQ5_9ACTN</name>
<organism evidence="1 2">
    <name type="scientific">Actinomadura sediminis</name>
    <dbReference type="NCBI Taxonomy" id="1038904"/>
    <lineage>
        <taxon>Bacteria</taxon>
        <taxon>Bacillati</taxon>
        <taxon>Actinomycetota</taxon>
        <taxon>Actinomycetes</taxon>
        <taxon>Streptosporangiales</taxon>
        <taxon>Thermomonosporaceae</taxon>
        <taxon>Actinomadura</taxon>
    </lineage>
</organism>
<sequence length="90" mass="10032">RARLARCWTDALPARARAGRAPLRGAEIGQRNELVEVVLRLRGRNVREPGLEAWARAAAGRWLAGRQLDAYLGRAPELRPALRELIAEGR</sequence>
<dbReference type="Proteomes" id="UP001596972">
    <property type="component" value="Unassembled WGS sequence"/>
</dbReference>
<accession>A0ABW3EZQ5</accession>
<gene>
    <name evidence="1" type="ORF">ACFQ11_36760</name>
</gene>
<keyword evidence="2" id="KW-1185">Reference proteome</keyword>
<dbReference type="EMBL" id="JBHTJA010000190">
    <property type="protein sequence ID" value="MFD0905974.1"/>
    <property type="molecule type" value="Genomic_DNA"/>
</dbReference>
<proteinExistence type="predicted"/>
<evidence type="ECO:0000313" key="1">
    <source>
        <dbReference type="EMBL" id="MFD0905974.1"/>
    </source>
</evidence>
<comment type="caution">
    <text evidence="1">The sequence shown here is derived from an EMBL/GenBank/DDBJ whole genome shotgun (WGS) entry which is preliminary data.</text>
</comment>
<protein>
    <submittedName>
        <fullName evidence="1">Uncharacterized protein</fullName>
    </submittedName>
</protein>
<evidence type="ECO:0000313" key="2">
    <source>
        <dbReference type="Proteomes" id="UP001596972"/>
    </source>
</evidence>
<feature type="non-terminal residue" evidence="1">
    <location>
        <position position="1"/>
    </location>
</feature>